<organism evidence="2 3">
    <name type="scientific">Flavobacterium rhizosphaerae</name>
    <dbReference type="NCBI Taxonomy" id="3163298"/>
    <lineage>
        <taxon>Bacteria</taxon>
        <taxon>Pseudomonadati</taxon>
        <taxon>Bacteroidota</taxon>
        <taxon>Flavobacteriia</taxon>
        <taxon>Flavobacteriales</taxon>
        <taxon>Flavobacteriaceae</taxon>
        <taxon>Flavobacterium</taxon>
    </lineage>
</organism>
<sequence length="96" mass="11547">MAAVRIEDLLRIDTFVEYYIKGDEEFIKGEYDISYLPLESLLTIFTPEPKDDYELVFTYEIDKELASKLNAFLKEPILFDFENYDYAMQRYGIYRK</sequence>
<gene>
    <name evidence="2" type="ORF">ABS766_07930</name>
</gene>
<dbReference type="Proteomes" id="UP001629156">
    <property type="component" value="Unassembled WGS sequence"/>
</dbReference>
<name>A0ABW8YVR4_9FLAO</name>
<dbReference type="EMBL" id="JBELPZ010000006">
    <property type="protein sequence ID" value="MFL9844344.1"/>
    <property type="molecule type" value="Genomic_DNA"/>
</dbReference>
<evidence type="ECO:0000313" key="2">
    <source>
        <dbReference type="EMBL" id="MFL9844344.1"/>
    </source>
</evidence>
<proteinExistence type="predicted"/>
<feature type="domain" description="DUF7683" evidence="1">
    <location>
        <begin position="15"/>
        <end position="88"/>
    </location>
</feature>
<accession>A0ABW8YVR4</accession>
<evidence type="ECO:0000259" key="1">
    <source>
        <dbReference type="Pfam" id="PF24731"/>
    </source>
</evidence>
<dbReference type="RefSeq" id="WP_408084594.1">
    <property type="nucleotide sequence ID" value="NZ_JBELPZ010000006.1"/>
</dbReference>
<dbReference type="InterPro" id="IPR056100">
    <property type="entry name" value="DUF7683"/>
</dbReference>
<dbReference type="Pfam" id="PF24731">
    <property type="entry name" value="DUF7683"/>
    <property type="match status" value="1"/>
</dbReference>
<evidence type="ECO:0000313" key="3">
    <source>
        <dbReference type="Proteomes" id="UP001629156"/>
    </source>
</evidence>
<reference evidence="2 3" key="1">
    <citation type="submission" date="2024-06" db="EMBL/GenBank/DDBJ databases">
        <authorList>
            <person name="Kaempfer P."/>
            <person name="Viver T."/>
        </authorList>
    </citation>
    <scope>NUCLEOTIDE SEQUENCE [LARGE SCALE GENOMIC DNA]</scope>
    <source>
        <strain evidence="2 3">ST-119</strain>
    </source>
</reference>
<protein>
    <recommendedName>
        <fullName evidence="1">DUF7683 domain-containing protein</fullName>
    </recommendedName>
</protein>
<comment type="caution">
    <text evidence="2">The sequence shown here is derived from an EMBL/GenBank/DDBJ whole genome shotgun (WGS) entry which is preliminary data.</text>
</comment>
<keyword evidence="3" id="KW-1185">Reference proteome</keyword>